<protein>
    <submittedName>
        <fullName evidence="1">Uncharacterized protein</fullName>
    </submittedName>
</protein>
<reference evidence="1" key="1">
    <citation type="submission" date="2014-11" db="EMBL/GenBank/DDBJ databases">
        <authorList>
            <person name="Amaro Gonzalez C."/>
        </authorList>
    </citation>
    <scope>NUCLEOTIDE SEQUENCE</scope>
</reference>
<accession>A0A0E9SUF5</accession>
<proteinExistence type="predicted"/>
<dbReference type="EMBL" id="GBXM01063578">
    <property type="protein sequence ID" value="JAH44999.1"/>
    <property type="molecule type" value="Transcribed_RNA"/>
</dbReference>
<name>A0A0E9SUF5_ANGAN</name>
<sequence length="37" mass="4224">MMYSCVRIFKNACLPQQQDLSSVKSARTRESVCTVSR</sequence>
<evidence type="ECO:0000313" key="1">
    <source>
        <dbReference type="EMBL" id="JAH44999.1"/>
    </source>
</evidence>
<reference evidence="1" key="2">
    <citation type="journal article" date="2015" name="Fish Shellfish Immunol.">
        <title>Early steps in the European eel (Anguilla anguilla)-Vibrio vulnificus interaction in the gills: Role of the RtxA13 toxin.</title>
        <authorList>
            <person name="Callol A."/>
            <person name="Pajuelo D."/>
            <person name="Ebbesson L."/>
            <person name="Teles M."/>
            <person name="MacKenzie S."/>
            <person name="Amaro C."/>
        </authorList>
    </citation>
    <scope>NUCLEOTIDE SEQUENCE</scope>
</reference>
<organism evidence="1">
    <name type="scientific">Anguilla anguilla</name>
    <name type="common">European freshwater eel</name>
    <name type="synonym">Muraena anguilla</name>
    <dbReference type="NCBI Taxonomy" id="7936"/>
    <lineage>
        <taxon>Eukaryota</taxon>
        <taxon>Metazoa</taxon>
        <taxon>Chordata</taxon>
        <taxon>Craniata</taxon>
        <taxon>Vertebrata</taxon>
        <taxon>Euteleostomi</taxon>
        <taxon>Actinopterygii</taxon>
        <taxon>Neopterygii</taxon>
        <taxon>Teleostei</taxon>
        <taxon>Anguilliformes</taxon>
        <taxon>Anguillidae</taxon>
        <taxon>Anguilla</taxon>
    </lineage>
</organism>
<dbReference type="AlphaFoldDB" id="A0A0E9SUF5"/>